<evidence type="ECO:0000313" key="2">
    <source>
        <dbReference type="EMBL" id="RPB26226.1"/>
    </source>
</evidence>
<keyword evidence="3" id="KW-1185">Reference proteome</keyword>
<proteinExistence type="predicted"/>
<evidence type="ECO:0000256" key="1">
    <source>
        <dbReference type="SAM" id="MobiDB-lite"/>
    </source>
</evidence>
<dbReference type="Proteomes" id="UP000267821">
    <property type="component" value="Unassembled WGS sequence"/>
</dbReference>
<reference evidence="2 3" key="1">
    <citation type="journal article" date="2018" name="Nat. Ecol. Evol.">
        <title>Pezizomycetes genomes reveal the molecular basis of ectomycorrhizal truffle lifestyle.</title>
        <authorList>
            <person name="Murat C."/>
            <person name="Payen T."/>
            <person name="Noel B."/>
            <person name="Kuo A."/>
            <person name="Morin E."/>
            <person name="Chen J."/>
            <person name="Kohler A."/>
            <person name="Krizsan K."/>
            <person name="Balestrini R."/>
            <person name="Da Silva C."/>
            <person name="Montanini B."/>
            <person name="Hainaut M."/>
            <person name="Levati E."/>
            <person name="Barry K.W."/>
            <person name="Belfiori B."/>
            <person name="Cichocki N."/>
            <person name="Clum A."/>
            <person name="Dockter R.B."/>
            <person name="Fauchery L."/>
            <person name="Guy J."/>
            <person name="Iotti M."/>
            <person name="Le Tacon F."/>
            <person name="Lindquist E.A."/>
            <person name="Lipzen A."/>
            <person name="Malagnac F."/>
            <person name="Mello A."/>
            <person name="Molinier V."/>
            <person name="Miyauchi S."/>
            <person name="Poulain J."/>
            <person name="Riccioni C."/>
            <person name="Rubini A."/>
            <person name="Sitrit Y."/>
            <person name="Splivallo R."/>
            <person name="Traeger S."/>
            <person name="Wang M."/>
            <person name="Zifcakova L."/>
            <person name="Wipf D."/>
            <person name="Zambonelli A."/>
            <person name="Paolocci F."/>
            <person name="Nowrousian M."/>
            <person name="Ottonello S."/>
            <person name="Baldrian P."/>
            <person name="Spatafora J.W."/>
            <person name="Henrissat B."/>
            <person name="Nagy L.G."/>
            <person name="Aury J.M."/>
            <person name="Wincker P."/>
            <person name="Grigoriev I.V."/>
            <person name="Bonfante P."/>
            <person name="Martin F.M."/>
        </authorList>
    </citation>
    <scope>NUCLEOTIDE SEQUENCE [LARGE SCALE GENOMIC DNA]</scope>
    <source>
        <strain evidence="2 3">ATCC MYA-4762</strain>
    </source>
</reference>
<dbReference type="InParanoid" id="A0A3N4LTK4"/>
<accession>A0A3N4LTK4</accession>
<name>A0A3N4LTK4_9PEZI</name>
<organism evidence="2 3">
    <name type="scientific">Terfezia boudieri ATCC MYA-4762</name>
    <dbReference type="NCBI Taxonomy" id="1051890"/>
    <lineage>
        <taxon>Eukaryota</taxon>
        <taxon>Fungi</taxon>
        <taxon>Dikarya</taxon>
        <taxon>Ascomycota</taxon>
        <taxon>Pezizomycotina</taxon>
        <taxon>Pezizomycetes</taxon>
        <taxon>Pezizales</taxon>
        <taxon>Pezizaceae</taxon>
        <taxon>Terfezia</taxon>
    </lineage>
</organism>
<evidence type="ECO:0000313" key="3">
    <source>
        <dbReference type="Proteomes" id="UP000267821"/>
    </source>
</evidence>
<sequence length="175" mass="19324">MYPNSQTPGAHHPAESRYSLDRRLQNAEHAKQLLFLVLGKMRLLLITGTYSRRLLVFLIFSVAGGLLDGQQINLGMVQIELINEEGVAQYIRSTPTSAQTGQGVDRSPITPSHDLRLPPSAELDPPENSTLEDLSSSIGSMITLLYRVLMVFVNPPRTVTLRRNIPESTYPTGGL</sequence>
<dbReference type="EMBL" id="ML121535">
    <property type="protein sequence ID" value="RPB26226.1"/>
    <property type="molecule type" value="Genomic_DNA"/>
</dbReference>
<dbReference type="AlphaFoldDB" id="A0A3N4LTK4"/>
<feature type="region of interest" description="Disordered" evidence="1">
    <location>
        <begin position="95"/>
        <end position="132"/>
    </location>
</feature>
<gene>
    <name evidence="2" type="ORF">L211DRAFT_702182</name>
</gene>
<protein>
    <submittedName>
        <fullName evidence="2">Uncharacterized protein</fullName>
    </submittedName>
</protein>